<keyword evidence="3" id="KW-1185">Reference proteome</keyword>
<feature type="region of interest" description="Disordered" evidence="1">
    <location>
        <begin position="39"/>
        <end position="58"/>
    </location>
</feature>
<name>A0ABR1YNK0_9PEZI</name>
<proteinExistence type="predicted"/>
<reference evidence="2 3" key="1">
    <citation type="submission" date="2024-04" db="EMBL/GenBank/DDBJ databases">
        <title>Phyllosticta paracitricarpa is synonymous to the EU quarantine fungus P. citricarpa based on phylogenomic analyses.</title>
        <authorList>
            <consortium name="Lawrence Berkeley National Laboratory"/>
            <person name="Van Ingen-Buijs V.A."/>
            <person name="Van Westerhoven A.C."/>
            <person name="Haridas S."/>
            <person name="Skiadas P."/>
            <person name="Martin F."/>
            <person name="Groenewald J.Z."/>
            <person name="Crous P.W."/>
            <person name="Seidl M.F."/>
        </authorList>
    </citation>
    <scope>NUCLEOTIDE SEQUENCE [LARGE SCALE GENOMIC DNA]</scope>
    <source>
        <strain evidence="2 3">CBS 123374</strain>
    </source>
</reference>
<evidence type="ECO:0000256" key="1">
    <source>
        <dbReference type="SAM" id="MobiDB-lite"/>
    </source>
</evidence>
<dbReference type="Pfam" id="PF20174">
    <property type="entry name" value="DUF6540"/>
    <property type="match status" value="1"/>
</dbReference>
<sequence>MSSSSTQPSEASSFHTLYTAEYVGGGPINHVAFVLVPPDSSTSTPSTHSATAPPPAPTTCATFDVTGSILAGMVFRIRPSHPWPERDPEYIAGSLRRVGCIAKHDLGRWEAVCRAVEPPGRQVRLNGERIDKGRPLRRCTEWLVEVEERACGEGVVRLH</sequence>
<dbReference type="Proteomes" id="UP001492380">
    <property type="component" value="Unassembled WGS sequence"/>
</dbReference>
<gene>
    <name evidence="2" type="ORF">HDK90DRAFT_467069</name>
</gene>
<evidence type="ECO:0000313" key="2">
    <source>
        <dbReference type="EMBL" id="KAK8234078.1"/>
    </source>
</evidence>
<feature type="compositionally biased region" description="Low complexity" evidence="1">
    <location>
        <begin position="39"/>
        <end position="51"/>
    </location>
</feature>
<evidence type="ECO:0000313" key="3">
    <source>
        <dbReference type="Proteomes" id="UP001492380"/>
    </source>
</evidence>
<dbReference type="InterPro" id="IPR046670">
    <property type="entry name" value="DUF6540"/>
</dbReference>
<protein>
    <submittedName>
        <fullName evidence="2">Uncharacterized protein</fullName>
    </submittedName>
</protein>
<comment type="caution">
    <text evidence="2">The sequence shown here is derived from an EMBL/GenBank/DDBJ whole genome shotgun (WGS) entry which is preliminary data.</text>
</comment>
<organism evidence="2 3">
    <name type="scientific">Phyllosticta capitalensis</name>
    <dbReference type="NCBI Taxonomy" id="121624"/>
    <lineage>
        <taxon>Eukaryota</taxon>
        <taxon>Fungi</taxon>
        <taxon>Dikarya</taxon>
        <taxon>Ascomycota</taxon>
        <taxon>Pezizomycotina</taxon>
        <taxon>Dothideomycetes</taxon>
        <taxon>Dothideomycetes incertae sedis</taxon>
        <taxon>Botryosphaeriales</taxon>
        <taxon>Phyllostictaceae</taxon>
        <taxon>Phyllosticta</taxon>
    </lineage>
</organism>
<dbReference type="EMBL" id="JBBWRZ010000006">
    <property type="protein sequence ID" value="KAK8234078.1"/>
    <property type="molecule type" value="Genomic_DNA"/>
</dbReference>
<accession>A0ABR1YNK0</accession>